<dbReference type="STRING" id="1842727.RD110_11940"/>
<reference evidence="4 5" key="1">
    <citation type="submission" date="2017-01" db="EMBL/GenBank/DDBJ databases">
        <authorList>
            <person name="Mah S.A."/>
            <person name="Swanson W.J."/>
            <person name="Moy G.W."/>
            <person name="Vacquier V.D."/>
        </authorList>
    </citation>
    <scope>NUCLEOTIDE SEQUENCE [LARGE SCALE GENOMIC DNA]</scope>
    <source>
        <strain evidence="4 5">DCY110</strain>
    </source>
</reference>
<feature type="domain" description="CHAT" evidence="3">
    <location>
        <begin position="659"/>
        <end position="978"/>
    </location>
</feature>
<dbReference type="Pfam" id="PF12770">
    <property type="entry name" value="CHAT"/>
    <property type="match status" value="1"/>
</dbReference>
<evidence type="ECO:0000313" key="5">
    <source>
        <dbReference type="Proteomes" id="UP000186609"/>
    </source>
</evidence>
<dbReference type="EMBL" id="CP019236">
    <property type="protein sequence ID" value="APW37822.1"/>
    <property type="molecule type" value="Genomic_DNA"/>
</dbReference>
<keyword evidence="5" id="KW-1185">Reference proteome</keyword>
<proteinExistence type="predicted"/>
<feature type="region of interest" description="Disordered" evidence="1">
    <location>
        <begin position="40"/>
        <end position="59"/>
    </location>
</feature>
<dbReference type="InterPro" id="IPR024983">
    <property type="entry name" value="CHAT_dom"/>
</dbReference>
<keyword evidence="2" id="KW-0732">Signal</keyword>
<organism evidence="4 5">
    <name type="scientific">Rhodoferax koreensis</name>
    <dbReference type="NCBI Taxonomy" id="1842727"/>
    <lineage>
        <taxon>Bacteria</taxon>
        <taxon>Pseudomonadati</taxon>
        <taxon>Pseudomonadota</taxon>
        <taxon>Betaproteobacteria</taxon>
        <taxon>Burkholderiales</taxon>
        <taxon>Comamonadaceae</taxon>
        <taxon>Rhodoferax</taxon>
    </lineage>
</organism>
<feature type="chain" id="PRO_5012998398" description="CHAT domain-containing protein" evidence="2">
    <location>
        <begin position="27"/>
        <end position="981"/>
    </location>
</feature>
<gene>
    <name evidence="4" type="ORF">RD110_11940</name>
</gene>
<feature type="region of interest" description="Disordered" evidence="1">
    <location>
        <begin position="530"/>
        <end position="549"/>
    </location>
</feature>
<dbReference type="AlphaFoldDB" id="A0A1P8JVP8"/>
<protein>
    <recommendedName>
        <fullName evidence="3">CHAT domain-containing protein</fullName>
    </recommendedName>
</protein>
<evidence type="ECO:0000259" key="3">
    <source>
        <dbReference type="Pfam" id="PF12770"/>
    </source>
</evidence>
<dbReference type="Proteomes" id="UP000186609">
    <property type="component" value="Chromosome"/>
</dbReference>
<sequence length="981" mass="105031">MKCKPIAALGAAAGLVVALLSTPAGAQPSAGRAEISEMSEMAAEEDAAPADRAPEAAAKEDLETRVQALRQQLTAAQDGETRYRVYSELISAYARGARIPESLKVRDDLLEDASISPGRRSLAASSLAVSYALIGDYPKSQRAVQRAKQLAKDTPAEEYEKLNSDPSYTFLQAEAEIARRATGRHDIALSKTRERSELAWANFNDPALSPKRHQAAANELLNNVQVHVLLLVQNNRREEALSYIRGIQQRVATRPDLYATPYQLASLNTALAIALCSHDDYDAALAAVDAGIAGYLKAGAQEHEVALGVSRRLRLMIALAMGRIGDYQDDADRLQRARAANVVLNGSFAGVEADSLFMASRGQWADASDRVGVVVASNLKRRGSDNAFYKYQVAMQMLYQLNDPAAPVSEAAMARFVSRLASTGDDWVDANYRGSYVEDGALAKILDTLLPGSGQAPSPSAAALAFRVAELLRTSASQGALADGAARLAASDPKLRDLVEQEQQLRFEESTSRRAFNVATDRLERLAKQEKVDEKQQKRREAEQAEKQKSFAASTARLVELRRQIAAAFPVYRELISPSIPSAATLGAALRPGEAYVNFYAGPQSAYAFVVQPGGGLQALRIATSRAEARKAIAALRAPFDAGRPPEKDNDLAGFDLAASHAVYRTWLAPLAQPLRGARTVYIAAGGVLSNVPWNVLVTQPATKLDQASWWIGQATPVLMPSASSLMLARGHGPSRAKLPFTAFADPSFDGRDTPAAAPATSRVVRQNALPVEPGLRPALDYRRIRPLPETMDEVQAIGNALGADAASVLRGTSASRSQVMRQNLVDTRVVAFATHGLLPGEVPGMPKAGLAMSYEGQGLADSVLTIDDIVGLRLDADMVLLSACNTGYASGAAGDSMAALLRGFFASGARTLMATQWAVESQSAKDLTVQTFRTLAQDPALGKAQALAASQREMSAGKFGALYRHPYFWAPYFLAGDGAR</sequence>
<name>A0A1P8JVP8_9BURK</name>
<evidence type="ECO:0000256" key="2">
    <source>
        <dbReference type="SAM" id="SignalP"/>
    </source>
</evidence>
<evidence type="ECO:0000256" key="1">
    <source>
        <dbReference type="SAM" id="MobiDB-lite"/>
    </source>
</evidence>
<feature type="signal peptide" evidence="2">
    <location>
        <begin position="1"/>
        <end position="26"/>
    </location>
</feature>
<evidence type="ECO:0000313" key="4">
    <source>
        <dbReference type="EMBL" id="APW37822.1"/>
    </source>
</evidence>
<accession>A0A1P8JVP8</accession>
<dbReference type="KEGG" id="rhy:RD110_11940"/>